<proteinExistence type="predicted"/>
<organism evidence="2">
    <name type="scientific">Perkinsus marinus (strain ATCC 50983 / TXsc)</name>
    <dbReference type="NCBI Taxonomy" id="423536"/>
    <lineage>
        <taxon>Eukaryota</taxon>
        <taxon>Sar</taxon>
        <taxon>Alveolata</taxon>
        <taxon>Perkinsozoa</taxon>
        <taxon>Perkinsea</taxon>
        <taxon>Perkinsida</taxon>
        <taxon>Perkinsidae</taxon>
        <taxon>Perkinsus</taxon>
    </lineage>
</organism>
<keyword evidence="2" id="KW-1185">Reference proteome</keyword>
<dbReference type="InParanoid" id="C5KTR1"/>
<dbReference type="Proteomes" id="UP000007800">
    <property type="component" value="Unassembled WGS sequence"/>
</dbReference>
<accession>C5KTR1</accession>
<dbReference type="EMBL" id="GG676180">
    <property type="protein sequence ID" value="EER11953.1"/>
    <property type="molecule type" value="Genomic_DNA"/>
</dbReference>
<dbReference type="RefSeq" id="XP_002780158.1">
    <property type="nucleotide sequence ID" value="XM_002780112.1"/>
</dbReference>
<evidence type="ECO:0000313" key="1">
    <source>
        <dbReference type="EMBL" id="EER11953.1"/>
    </source>
</evidence>
<sequence>MDQGYLMMTVSQLKDQIYDDGKEERKEEKGVWRECVDMMGSVVSALRELQGDSKEKEPLALGLELCYGRINRMKFVKSKDIKALWQFSKDNPTTQLHALDVSPGEAAKEVFRDMPLVGIIRVAWYVIMRRLLSPLAERVLLWRILYYPTVERMPVVDEWIMRWRVPTPVMKIIRSMMATASTVDDIRDAIEKKYPPSKERSSYLQDSTLDPMGYIQLCDKYKIDKRLQEVVIDMRDEYMYRALWRLACKHNRVIAVVGENHVKGIHKRWMANDTGKRLSPGICDVKGDRSIDGMVGL</sequence>
<dbReference type="GeneID" id="9060791"/>
<reference evidence="1 2" key="1">
    <citation type="submission" date="2008-07" db="EMBL/GenBank/DDBJ databases">
        <authorList>
            <person name="El-Sayed N."/>
            <person name="Caler E."/>
            <person name="Inman J."/>
            <person name="Amedeo P."/>
            <person name="Hass B."/>
            <person name="Wortman J."/>
        </authorList>
    </citation>
    <scope>NUCLEOTIDE SEQUENCE [LARGE SCALE GENOMIC DNA]</scope>
    <source>
        <strain evidence="2">ATCC 50983 / TXsc</strain>
    </source>
</reference>
<dbReference type="OrthoDB" id="48306at2759"/>
<gene>
    <name evidence="1" type="ORF">Pmar_PMAR019055</name>
</gene>
<protein>
    <submittedName>
        <fullName evidence="1">Uncharacterized protein</fullName>
    </submittedName>
</protein>
<evidence type="ECO:0000313" key="2">
    <source>
        <dbReference type="Proteomes" id="UP000007800"/>
    </source>
</evidence>
<dbReference type="AlphaFoldDB" id="C5KTR1"/>
<name>C5KTR1_PERM5</name>